<evidence type="ECO:0000313" key="3">
    <source>
        <dbReference type="Proteomes" id="UP000321058"/>
    </source>
</evidence>
<dbReference type="AlphaFoldDB" id="A0A512N6K1"/>
<accession>A0A512N6K1</accession>
<protein>
    <recommendedName>
        <fullName evidence="1">Helix-turn-helix domain-containing protein</fullName>
    </recommendedName>
</protein>
<name>A0A512N6K1_9HYPH</name>
<organism evidence="2 3">
    <name type="scientific">Reyranella soli</name>
    <dbReference type="NCBI Taxonomy" id="1230389"/>
    <lineage>
        <taxon>Bacteria</taxon>
        <taxon>Pseudomonadati</taxon>
        <taxon>Pseudomonadota</taxon>
        <taxon>Alphaproteobacteria</taxon>
        <taxon>Hyphomicrobiales</taxon>
        <taxon>Reyranellaceae</taxon>
        <taxon>Reyranella</taxon>
    </lineage>
</organism>
<keyword evidence="3" id="KW-1185">Reference proteome</keyword>
<gene>
    <name evidence="2" type="ORF">RSO01_17780</name>
</gene>
<comment type="caution">
    <text evidence="2">The sequence shown here is derived from an EMBL/GenBank/DDBJ whole genome shotgun (WGS) entry which is preliminary data.</text>
</comment>
<dbReference type="EMBL" id="BKAJ01000031">
    <property type="protein sequence ID" value="GEP54612.1"/>
    <property type="molecule type" value="Genomic_DNA"/>
</dbReference>
<dbReference type="Proteomes" id="UP000321058">
    <property type="component" value="Unassembled WGS sequence"/>
</dbReference>
<feature type="domain" description="Helix-turn-helix" evidence="1">
    <location>
        <begin position="10"/>
        <end position="55"/>
    </location>
</feature>
<reference evidence="2 3" key="1">
    <citation type="submission" date="2019-07" db="EMBL/GenBank/DDBJ databases">
        <title>Whole genome shotgun sequence of Reyranella soli NBRC 108950.</title>
        <authorList>
            <person name="Hosoyama A."/>
            <person name="Uohara A."/>
            <person name="Ohji S."/>
            <person name="Ichikawa N."/>
        </authorList>
    </citation>
    <scope>NUCLEOTIDE SEQUENCE [LARGE SCALE GENOMIC DNA]</scope>
    <source>
        <strain evidence="2 3">NBRC 108950</strain>
    </source>
</reference>
<dbReference type="RefSeq" id="WP_147148315.1">
    <property type="nucleotide sequence ID" value="NZ_BKAJ01000031.1"/>
</dbReference>
<dbReference type="InterPro" id="IPR010093">
    <property type="entry name" value="SinI_DNA-bd"/>
</dbReference>
<proteinExistence type="predicted"/>
<dbReference type="GO" id="GO:0003677">
    <property type="term" value="F:DNA binding"/>
    <property type="evidence" value="ECO:0007669"/>
    <property type="project" value="InterPro"/>
</dbReference>
<evidence type="ECO:0000313" key="2">
    <source>
        <dbReference type="EMBL" id="GEP54612.1"/>
    </source>
</evidence>
<sequence length="69" mass="7675">MTTRERRTTYSIAEAALVLDVPLAAVQDAIGRGMIRAVMVGKAIRVPVDEIKRMLVNSARHAEDLQRSR</sequence>
<evidence type="ECO:0000259" key="1">
    <source>
        <dbReference type="Pfam" id="PF12728"/>
    </source>
</evidence>
<dbReference type="NCBIfam" id="TIGR01764">
    <property type="entry name" value="excise"/>
    <property type="match status" value="1"/>
</dbReference>
<dbReference type="InterPro" id="IPR041657">
    <property type="entry name" value="HTH_17"/>
</dbReference>
<dbReference type="Pfam" id="PF12728">
    <property type="entry name" value="HTH_17"/>
    <property type="match status" value="1"/>
</dbReference>